<dbReference type="Pfam" id="PF00570">
    <property type="entry name" value="HRDC"/>
    <property type="match status" value="1"/>
</dbReference>
<evidence type="ECO:0000256" key="7">
    <source>
        <dbReference type="ARBA" id="ARBA00023242"/>
    </source>
</evidence>
<dbReference type="InterPro" id="IPR002562">
    <property type="entry name" value="3'-5'_exonuclease_dom"/>
</dbReference>
<dbReference type="InterPro" id="IPR036397">
    <property type="entry name" value="RNaseH_sf"/>
</dbReference>
<evidence type="ECO:0000256" key="6">
    <source>
        <dbReference type="ARBA" id="ARBA00022839"/>
    </source>
</evidence>
<dbReference type="GO" id="GO:0071038">
    <property type="term" value="P:TRAMP-dependent tRNA surveillance pathway"/>
    <property type="evidence" value="ECO:0007669"/>
    <property type="project" value="TreeGrafter"/>
</dbReference>
<keyword evidence="2" id="KW-0698">rRNA processing</keyword>
<gene>
    <name evidence="11" type="primary">RRP6</name>
    <name evidence="11" type="ORF">LCER1_G001787</name>
</gene>
<dbReference type="GO" id="GO:0000175">
    <property type="term" value="F:3'-5'-RNA exonuclease activity"/>
    <property type="evidence" value="ECO:0007669"/>
    <property type="project" value="InterPro"/>
</dbReference>
<dbReference type="GO" id="GO:0071037">
    <property type="term" value="P:nuclear polyadenylation-dependent snRNA catabolic process"/>
    <property type="evidence" value="ECO:0007669"/>
    <property type="project" value="TreeGrafter"/>
</dbReference>
<dbReference type="InterPro" id="IPR010997">
    <property type="entry name" value="HRDC-like_sf"/>
</dbReference>
<dbReference type="InterPro" id="IPR012337">
    <property type="entry name" value="RNaseH-like_sf"/>
</dbReference>
<evidence type="ECO:0000256" key="8">
    <source>
        <dbReference type="ARBA" id="ARBA00043957"/>
    </source>
</evidence>
<dbReference type="GO" id="GO:0071036">
    <property type="term" value="P:nuclear polyadenylation-dependent snoRNA catabolic process"/>
    <property type="evidence" value="ECO:0007669"/>
    <property type="project" value="TreeGrafter"/>
</dbReference>
<dbReference type="InterPro" id="IPR045092">
    <property type="entry name" value="Rrp6-like"/>
</dbReference>
<keyword evidence="5" id="KW-0271">Exosome</keyword>
<reference evidence="11 12" key="1">
    <citation type="submission" date="2018-05" db="EMBL/GenBank/DDBJ databases">
        <title>Whole genome sequencing for identification of molecular markers to develop diagnostic detection tools for the regulated plant pathogen Lachnellula willkommii.</title>
        <authorList>
            <person name="Giroux E."/>
            <person name="Bilodeau G."/>
        </authorList>
    </citation>
    <scope>NUCLEOTIDE SEQUENCE [LARGE SCALE GENOMIC DNA]</scope>
    <source>
        <strain evidence="11 12">CBS 625.97</strain>
    </source>
</reference>
<dbReference type="GO" id="GO:0000176">
    <property type="term" value="C:nuclear exosome (RNase complex)"/>
    <property type="evidence" value="ECO:0007669"/>
    <property type="project" value="InterPro"/>
</dbReference>
<evidence type="ECO:0000313" key="12">
    <source>
        <dbReference type="Proteomes" id="UP000481288"/>
    </source>
</evidence>
<dbReference type="InterPro" id="IPR044876">
    <property type="entry name" value="HRDC_dom_sf"/>
</dbReference>
<keyword evidence="12" id="KW-1185">Reference proteome</keyword>
<accession>A0A7D8UUV5</accession>
<feature type="compositionally biased region" description="Basic residues" evidence="9">
    <location>
        <begin position="798"/>
        <end position="807"/>
    </location>
</feature>
<feature type="compositionally biased region" description="Acidic residues" evidence="9">
    <location>
        <begin position="827"/>
        <end position="837"/>
    </location>
</feature>
<evidence type="ECO:0000256" key="5">
    <source>
        <dbReference type="ARBA" id="ARBA00022835"/>
    </source>
</evidence>
<feature type="domain" description="HRDC" evidence="10">
    <location>
        <begin position="537"/>
        <end position="617"/>
    </location>
</feature>
<dbReference type="GO" id="GO:0071040">
    <property type="term" value="P:nuclear polyadenylation-dependent antisense transcript catabolic process"/>
    <property type="evidence" value="ECO:0007669"/>
    <property type="project" value="TreeGrafter"/>
</dbReference>
<evidence type="ECO:0000256" key="1">
    <source>
        <dbReference type="ARBA" id="ARBA00004123"/>
    </source>
</evidence>
<dbReference type="FunFam" id="1.10.150.80:FF:000001">
    <property type="entry name" value="Putative exosome component 10"/>
    <property type="match status" value="1"/>
</dbReference>
<proteinExistence type="inferred from homology"/>
<dbReference type="SMART" id="SM00474">
    <property type="entry name" value="35EXOc"/>
    <property type="match status" value="1"/>
</dbReference>
<comment type="subcellular location">
    <subcellularLocation>
        <location evidence="1">Nucleus</location>
    </subcellularLocation>
</comment>
<dbReference type="Gene3D" id="1.10.150.80">
    <property type="entry name" value="HRDC domain"/>
    <property type="match status" value="1"/>
</dbReference>
<dbReference type="GO" id="GO:0071051">
    <property type="term" value="P:poly(A)-dependent snoRNA 3'-end processing"/>
    <property type="evidence" value="ECO:0007669"/>
    <property type="project" value="TreeGrafter"/>
</dbReference>
<dbReference type="Pfam" id="PF08066">
    <property type="entry name" value="PMC2NT"/>
    <property type="match status" value="1"/>
</dbReference>
<dbReference type="SUPFAM" id="SSF53098">
    <property type="entry name" value="Ribonuclease H-like"/>
    <property type="match status" value="1"/>
</dbReference>
<dbReference type="Gene3D" id="3.30.420.10">
    <property type="entry name" value="Ribonuclease H-like superfamily/Ribonuclease H"/>
    <property type="match status" value="1"/>
</dbReference>
<feature type="compositionally biased region" description="Low complexity" evidence="9">
    <location>
        <begin position="811"/>
        <end position="821"/>
    </location>
</feature>
<dbReference type="Pfam" id="PF01612">
    <property type="entry name" value="DNA_pol_A_exo1"/>
    <property type="match status" value="1"/>
</dbReference>
<name>A0A7D8UUV5_9HELO</name>
<comment type="similarity">
    <text evidence="8">Belongs to the exosome component 10/RRP6 family.</text>
</comment>
<dbReference type="GO" id="GO:0000467">
    <property type="term" value="P:exonucleolytic trimming to generate mature 3'-end of 5.8S rRNA from tricistronic rRNA transcript (SSU-rRNA, 5.8S rRNA, LSU-rRNA)"/>
    <property type="evidence" value="ECO:0007669"/>
    <property type="project" value="InterPro"/>
</dbReference>
<feature type="region of interest" description="Disordered" evidence="9">
    <location>
        <begin position="701"/>
        <end position="897"/>
    </location>
</feature>
<sequence>MGGPDFVPHTHILSAFSTTTAIAQTANMEQTLDFKSLQEQVQASLIATTRTAGQISSEDLAFQRSLNREVGTVLDEQSNRLLDLSSQLLKSATSISDLRAPGLEELDDVENNWRSVVDVIDSLLEKTDTCLDEYTGMIKRKEQSPADQATPNQKKNTSLGNAFRNQNLVKPQLAFDIKPDNQDTSPWRPILTSKPHATVPLEESLGIITNDFDQKQYDYTTFLPLLVLPPPATSLEGLSKSQQKSRRLSFNKNVNKYKRMGSTMSGQEIDNTDNGFRFKHPYETEILHLQYPDSVYQRAEPIMYQPVDTTEATWVDTEEGVLEMLEDLKGASEIAIDLEHHDSRSYVGLVSLMQISIRDKDWIVDTLKPWRHKLQVLNEVFADPKIVKIFHGAYMDIVWLQRDLGLYVVGLFDTHWASKTLGYQGGSLAFLLKKFIDFDADKKYQLADWRIRPLPQEMFFYARADTHFLLYIYDNMRNELLDRTNPAVPDENRMEMVLQKSKEVSLLRFERQIYNTESGRGPGGWYPLLVKTPALFNNEQFAVFRAVHEWRDQIARVDDDSTAFLMPNHVIFSIAKVIPTDQVALLGLARPISHSVKSRAGELLNLIKAAKAKGKDGPSMMDVLRPDTTKAHVPSLAGKAKTQSPTSEQLVAVVDGGDLRSSSSTFWGGAFGSSIWDESTLTKPGAEIRLAVPLPQLSPNIFQSSNDPFSQQASSPATTSLPIQPSKPVPKSDEPFVLKRGAKRKSDNISVADSDEERENSEYDISFSGPPDGTAIQKAPKIAKLDHPGPLTKAEKKQIKRQRKLEKKRAAASGEASTEASRPTSDAVEDEDEEEPFDYSKAESVLHAKRKNDGGGGEGGKKKKQKPFDPYSKSENAAKGMRRAQTERPGRSHTFKN</sequence>
<dbReference type="GO" id="GO:0071035">
    <property type="term" value="P:nuclear polyadenylation-dependent rRNA catabolic process"/>
    <property type="evidence" value="ECO:0007669"/>
    <property type="project" value="TreeGrafter"/>
</dbReference>
<dbReference type="AlphaFoldDB" id="A0A7D8UUV5"/>
<feature type="compositionally biased region" description="Basic and acidic residues" evidence="9">
    <location>
        <begin position="783"/>
        <end position="797"/>
    </location>
</feature>
<dbReference type="InterPro" id="IPR049559">
    <property type="entry name" value="Rrp6p-like_exo"/>
</dbReference>
<dbReference type="Proteomes" id="UP000481288">
    <property type="component" value="Unassembled WGS sequence"/>
</dbReference>
<dbReference type="GO" id="GO:0005730">
    <property type="term" value="C:nucleolus"/>
    <property type="evidence" value="ECO:0007669"/>
    <property type="project" value="TreeGrafter"/>
</dbReference>
<evidence type="ECO:0000256" key="4">
    <source>
        <dbReference type="ARBA" id="ARBA00022801"/>
    </source>
</evidence>
<dbReference type="GO" id="GO:0000166">
    <property type="term" value="F:nucleotide binding"/>
    <property type="evidence" value="ECO:0007669"/>
    <property type="project" value="InterPro"/>
</dbReference>
<comment type="caution">
    <text evidence="11">The sequence shown here is derived from an EMBL/GenBank/DDBJ whole genome shotgun (WGS) entry which is preliminary data.</text>
</comment>
<evidence type="ECO:0000313" key="11">
    <source>
        <dbReference type="EMBL" id="TVY56946.1"/>
    </source>
</evidence>
<evidence type="ECO:0000259" key="10">
    <source>
        <dbReference type="PROSITE" id="PS50967"/>
    </source>
</evidence>
<dbReference type="OrthoDB" id="2250022at2759"/>
<dbReference type="GO" id="GO:0071044">
    <property type="term" value="P:histone mRNA catabolic process"/>
    <property type="evidence" value="ECO:0007669"/>
    <property type="project" value="TreeGrafter"/>
</dbReference>
<keyword evidence="6 11" id="KW-0269">Exonuclease</keyword>
<dbReference type="GO" id="GO:0003727">
    <property type="term" value="F:single-stranded RNA binding"/>
    <property type="evidence" value="ECO:0007669"/>
    <property type="project" value="TreeGrafter"/>
</dbReference>
<keyword evidence="7" id="KW-0539">Nucleus</keyword>
<evidence type="ECO:0000256" key="2">
    <source>
        <dbReference type="ARBA" id="ARBA00022552"/>
    </source>
</evidence>
<dbReference type="InterPro" id="IPR002121">
    <property type="entry name" value="HRDC_dom"/>
</dbReference>
<dbReference type="CDD" id="cd06147">
    <property type="entry name" value="Rrp6p_like_exo"/>
    <property type="match status" value="1"/>
</dbReference>
<dbReference type="GO" id="GO:0071039">
    <property type="term" value="P:nuclear polyadenylation-dependent CUT catabolic process"/>
    <property type="evidence" value="ECO:0007669"/>
    <property type="project" value="TreeGrafter"/>
</dbReference>
<feature type="compositionally biased region" description="Polar residues" evidence="9">
    <location>
        <begin position="701"/>
        <end position="723"/>
    </location>
</feature>
<protein>
    <submittedName>
        <fullName evidence="11">Exosome complex exonuclease RRP6</fullName>
    </submittedName>
</protein>
<dbReference type="PROSITE" id="PS50967">
    <property type="entry name" value="HRDC"/>
    <property type="match status" value="1"/>
</dbReference>
<feature type="region of interest" description="Disordered" evidence="9">
    <location>
        <begin position="141"/>
        <end position="162"/>
    </location>
</feature>
<dbReference type="SUPFAM" id="SSF47819">
    <property type="entry name" value="HRDC-like"/>
    <property type="match status" value="1"/>
</dbReference>
<keyword evidence="3" id="KW-0540">Nuclease</keyword>
<dbReference type="PANTHER" id="PTHR12124:SF47">
    <property type="entry name" value="EXOSOME COMPONENT 10"/>
    <property type="match status" value="1"/>
</dbReference>
<feature type="compositionally biased region" description="Polar residues" evidence="9">
    <location>
        <begin position="145"/>
        <end position="162"/>
    </location>
</feature>
<dbReference type="InterPro" id="IPR012588">
    <property type="entry name" value="Exosome-assoc_fac_Rrp6_N"/>
</dbReference>
<keyword evidence="4" id="KW-0378">Hydrolase</keyword>
<evidence type="ECO:0000256" key="9">
    <source>
        <dbReference type="SAM" id="MobiDB-lite"/>
    </source>
</evidence>
<dbReference type="EMBL" id="QGMG01000123">
    <property type="protein sequence ID" value="TVY56946.1"/>
    <property type="molecule type" value="Genomic_DNA"/>
</dbReference>
<evidence type="ECO:0000256" key="3">
    <source>
        <dbReference type="ARBA" id="ARBA00022722"/>
    </source>
</evidence>
<dbReference type="PANTHER" id="PTHR12124">
    <property type="entry name" value="POLYMYOSITIS/SCLERODERMA AUTOANTIGEN-RELATED"/>
    <property type="match status" value="1"/>
</dbReference>
<organism evidence="11 12">
    <name type="scientific">Lachnellula cervina</name>
    <dbReference type="NCBI Taxonomy" id="1316786"/>
    <lineage>
        <taxon>Eukaryota</taxon>
        <taxon>Fungi</taxon>
        <taxon>Dikarya</taxon>
        <taxon>Ascomycota</taxon>
        <taxon>Pezizomycotina</taxon>
        <taxon>Leotiomycetes</taxon>
        <taxon>Helotiales</taxon>
        <taxon>Lachnaceae</taxon>
        <taxon>Lachnellula</taxon>
    </lineage>
</organism>